<dbReference type="Gene3D" id="3.65.10.10">
    <property type="entry name" value="Enolpyruvate transferase domain"/>
    <property type="match status" value="2"/>
</dbReference>
<evidence type="ECO:0000256" key="1">
    <source>
        <dbReference type="ARBA" id="ARBA00004496"/>
    </source>
</evidence>
<dbReference type="CDD" id="cd01555">
    <property type="entry name" value="UdpNAET"/>
    <property type="match status" value="1"/>
</dbReference>
<gene>
    <name evidence="12" type="primary">murA</name>
    <name evidence="14" type="ORF">EDC18_101154</name>
</gene>
<evidence type="ECO:0000256" key="6">
    <source>
        <dbReference type="ARBA" id="ARBA00022960"/>
    </source>
</evidence>
<comment type="catalytic activity">
    <reaction evidence="11 12">
        <text>phosphoenolpyruvate + UDP-N-acetyl-alpha-D-glucosamine = UDP-N-acetyl-3-O-(1-carboxyvinyl)-alpha-D-glucosamine + phosphate</text>
        <dbReference type="Rhea" id="RHEA:18681"/>
        <dbReference type="ChEBI" id="CHEBI:43474"/>
        <dbReference type="ChEBI" id="CHEBI:57705"/>
        <dbReference type="ChEBI" id="CHEBI:58702"/>
        <dbReference type="ChEBI" id="CHEBI:68483"/>
        <dbReference type="EC" id="2.5.1.7"/>
    </reaction>
</comment>
<proteinExistence type="inferred from homology"/>
<evidence type="ECO:0000256" key="10">
    <source>
        <dbReference type="ARBA" id="ARBA00038367"/>
    </source>
</evidence>
<dbReference type="GO" id="GO:0051301">
    <property type="term" value="P:cell division"/>
    <property type="evidence" value="ECO:0007669"/>
    <property type="project" value="UniProtKB-KW"/>
</dbReference>
<dbReference type="RefSeq" id="WP_132249264.1">
    <property type="nucleotide sequence ID" value="NZ_SMAL01000001.1"/>
</dbReference>
<evidence type="ECO:0000256" key="9">
    <source>
        <dbReference type="ARBA" id="ARBA00023316"/>
    </source>
</evidence>
<evidence type="ECO:0000313" key="14">
    <source>
        <dbReference type="EMBL" id="TCT16858.1"/>
    </source>
</evidence>
<dbReference type="EMBL" id="SMAL01000001">
    <property type="protein sequence ID" value="TCT16858.1"/>
    <property type="molecule type" value="Genomic_DNA"/>
</dbReference>
<dbReference type="GO" id="GO:0008760">
    <property type="term" value="F:UDP-N-acetylglucosamine 1-carboxyvinyltransferase activity"/>
    <property type="evidence" value="ECO:0007669"/>
    <property type="project" value="UniProtKB-UniRule"/>
</dbReference>
<dbReference type="InterPro" id="IPR001986">
    <property type="entry name" value="Enolpyruvate_Tfrase_dom"/>
</dbReference>
<name>A0A4R3MRN8_9FIRM</name>
<comment type="caution">
    <text evidence="14">The sequence shown here is derived from an EMBL/GenBank/DDBJ whole genome shotgun (WGS) entry which is preliminary data.</text>
</comment>
<dbReference type="InterPro" id="IPR036968">
    <property type="entry name" value="Enolpyruvate_Tfrase_sf"/>
</dbReference>
<dbReference type="UniPathway" id="UPA00219"/>
<keyword evidence="7 12" id="KW-0573">Peptidoglycan synthesis</keyword>
<feature type="binding site" evidence="12">
    <location>
        <begin position="132"/>
        <end position="136"/>
    </location>
    <ligand>
        <name>UDP-N-acetyl-alpha-D-glucosamine</name>
        <dbReference type="ChEBI" id="CHEBI:57705"/>
    </ligand>
</feature>
<dbReference type="NCBIfam" id="NF006873">
    <property type="entry name" value="PRK09369.1"/>
    <property type="match status" value="1"/>
</dbReference>
<evidence type="ECO:0000256" key="7">
    <source>
        <dbReference type="ARBA" id="ARBA00022984"/>
    </source>
</evidence>
<evidence type="ECO:0000256" key="2">
    <source>
        <dbReference type="ARBA" id="ARBA00004752"/>
    </source>
</evidence>
<evidence type="ECO:0000256" key="12">
    <source>
        <dbReference type="HAMAP-Rule" id="MF_00111"/>
    </source>
</evidence>
<feature type="binding site" evidence="12">
    <location>
        <position position="338"/>
    </location>
    <ligand>
        <name>UDP-N-acetyl-alpha-D-glucosamine</name>
        <dbReference type="ChEBI" id="CHEBI:57705"/>
    </ligand>
</feature>
<evidence type="ECO:0000256" key="11">
    <source>
        <dbReference type="ARBA" id="ARBA00047527"/>
    </source>
</evidence>
<feature type="binding site" evidence="12">
    <location>
        <position position="316"/>
    </location>
    <ligand>
        <name>UDP-N-acetyl-alpha-D-glucosamine</name>
        <dbReference type="ChEBI" id="CHEBI:57705"/>
    </ligand>
</feature>
<dbReference type="GO" id="GO:0009252">
    <property type="term" value="P:peptidoglycan biosynthetic process"/>
    <property type="evidence" value="ECO:0007669"/>
    <property type="project" value="UniProtKB-UniRule"/>
</dbReference>
<reference evidence="14 15" key="1">
    <citation type="submission" date="2019-03" db="EMBL/GenBank/DDBJ databases">
        <title>Genomic Encyclopedia of Type Strains, Phase IV (KMG-IV): sequencing the most valuable type-strain genomes for metagenomic binning, comparative biology and taxonomic classification.</title>
        <authorList>
            <person name="Goeker M."/>
        </authorList>
    </citation>
    <scope>NUCLEOTIDE SEQUENCE [LARGE SCALE GENOMIC DNA]</scope>
    <source>
        <strain evidence="14 15">DSM 24629</strain>
    </source>
</reference>
<dbReference type="Proteomes" id="UP000294902">
    <property type="component" value="Unassembled WGS sequence"/>
</dbReference>
<evidence type="ECO:0000256" key="4">
    <source>
        <dbReference type="ARBA" id="ARBA00022618"/>
    </source>
</evidence>
<keyword evidence="6 12" id="KW-0133">Cell shape</keyword>
<dbReference type="GO" id="GO:0019277">
    <property type="term" value="P:UDP-N-acetylgalactosamine biosynthetic process"/>
    <property type="evidence" value="ECO:0007669"/>
    <property type="project" value="InterPro"/>
</dbReference>
<organism evidence="14 15">
    <name type="scientific">Natranaerovirga pectinivora</name>
    <dbReference type="NCBI Taxonomy" id="682400"/>
    <lineage>
        <taxon>Bacteria</taxon>
        <taxon>Bacillati</taxon>
        <taxon>Bacillota</taxon>
        <taxon>Clostridia</taxon>
        <taxon>Lachnospirales</taxon>
        <taxon>Natranaerovirgaceae</taxon>
        <taxon>Natranaerovirga</taxon>
    </lineage>
</organism>
<dbReference type="Pfam" id="PF00275">
    <property type="entry name" value="EPSP_synthase"/>
    <property type="match status" value="1"/>
</dbReference>
<dbReference type="HAMAP" id="MF_00111">
    <property type="entry name" value="MurA"/>
    <property type="match status" value="1"/>
</dbReference>
<keyword evidence="9 12" id="KW-0961">Cell wall biogenesis/degradation</keyword>
<comment type="similarity">
    <text evidence="10 12">Belongs to the EPSP synthase family. MurA subfamily.</text>
</comment>
<feature type="binding site" evidence="12">
    <location>
        <begin position="33"/>
        <end position="34"/>
    </location>
    <ligand>
        <name>phosphoenolpyruvate</name>
        <dbReference type="ChEBI" id="CHEBI:58702"/>
    </ligand>
</feature>
<accession>A0A4R3MRN8</accession>
<dbReference type="GO" id="GO:0008360">
    <property type="term" value="P:regulation of cell shape"/>
    <property type="evidence" value="ECO:0007669"/>
    <property type="project" value="UniProtKB-KW"/>
</dbReference>
<dbReference type="AlphaFoldDB" id="A0A4R3MRN8"/>
<evidence type="ECO:0000313" key="15">
    <source>
        <dbReference type="Proteomes" id="UP000294902"/>
    </source>
</evidence>
<evidence type="ECO:0000256" key="5">
    <source>
        <dbReference type="ARBA" id="ARBA00022679"/>
    </source>
</evidence>
<dbReference type="OrthoDB" id="9803760at2"/>
<keyword evidence="3 12" id="KW-0963">Cytoplasm</keyword>
<protein>
    <recommendedName>
        <fullName evidence="12">UDP-N-acetylglucosamine 1-carboxyvinyltransferase</fullName>
        <ecNumber evidence="12">2.5.1.7</ecNumber>
    </recommendedName>
    <alternativeName>
        <fullName evidence="12">Enoylpyruvate transferase</fullName>
    </alternativeName>
    <alternativeName>
        <fullName evidence="12">UDP-N-acetylglucosamine enolpyruvyl transferase</fullName>
        <shortName evidence="12">EPT</shortName>
    </alternativeName>
</protein>
<feature type="active site" description="Proton donor" evidence="12">
    <location>
        <position position="127"/>
    </location>
</feature>
<evidence type="ECO:0000256" key="8">
    <source>
        <dbReference type="ARBA" id="ARBA00023306"/>
    </source>
</evidence>
<feature type="domain" description="Enolpyruvate transferase" evidence="13">
    <location>
        <begin position="18"/>
        <end position="415"/>
    </location>
</feature>
<dbReference type="PANTHER" id="PTHR43783:SF1">
    <property type="entry name" value="UDP-N-ACETYLGLUCOSAMINE 1-CARBOXYVINYLTRANSFERASE"/>
    <property type="match status" value="1"/>
</dbReference>
<dbReference type="NCBIfam" id="TIGR01072">
    <property type="entry name" value="murA"/>
    <property type="match status" value="1"/>
</dbReference>
<dbReference type="InterPro" id="IPR050068">
    <property type="entry name" value="MurA_subfamily"/>
</dbReference>
<keyword evidence="8 12" id="KW-0131">Cell cycle</keyword>
<feature type="binding site" evidence="12">
    <location>
        <position position="103"/>
    </location>
    <ligand>
        <name>UDP-N-acetyl-alpha-D-glucosamine</name>
        <dbReference type="ChEBI" id="CHEBI:57705"/>
    </ligand>
</feature>
<dbReference type="SUPFAM" id="SSF55205">
    <property type="entry name" value="EPT/RTPC-like"/>
    <property type="match status" value="1"/>
</dbReference>
<dbReference type="EC" id="2.5.1.7" evidence="12"/>
<comment type="function">
    <text evidence="12">Cell wall formation. Adds enolpyruvyl to UDP-N-acetylglucosamine.</text>
</comment>
<dbReference type="InterPro" id="IPR005750">
    <property type="entry name" value="UDP_GlcNAc_COvinyl_MurA"/>
</dbReference>
<feature type="modified residue" description="2-(S-cysteinyl)pyruvic acid O-phosphothioketal" evidence="12">
    <location>
        <position position="127"/>
    </location>
</feature>
<keyword evidence="5 12" id="KW-0808">Transferase</keyword>
<evidence type="ECO:0000259" key="13">
    <source>
        <dbReference type="Pfam" id="PF00275"/>
    </source>
</evidence>
<comment type="caution">
    <text evidence="12">Lacks conserved residue(s) required for the propagation of feature annotation.</text>
</comment>
<comment type="subcellular location">
    <subcellularLocation>
        <location evidence="1 12">Cytoplasm</location>
    </subcellularLocation>
</comment>
<dbReference type="InterPro" id="IPR013792">
    <property type="entry name" value="RNA3'P_cycl/enolpyr_Trfase_a/b"/>
</dbReference>
<dbReference type="GO" id="GO:0071555">
    <property type="term" value="P:cell wall organization"/>
    <property type="evidence" value="ECO:0007669"/>
    <property type="project" value="UniProtKB-KW"/>
</dbReference>
<dbReference type="GO" id="GO:0005737">
    <property type="term" value="C:cytoplasm"/>
    <property type="evidence" value="ECO:0007669"/>
    <property type="project" value="UniProtKB-SubCell"/>
</dbReference>
<evidence type="ECO:0000256" key="3">
    <source>
        <dbReference type="ARBA" id="ARBA00022490"/>
    </source>
</evidence>
<comment type="pathway">
    <text evidence="2 12">Cell wall biogenesis; peptidoglycan biosynthesis.</text>
</comment>
<dbReference type="PANTHER" id="PTHR43783">
    <property type="entry name" value="UDP-N-ACETYLGLUCOSAMINE 1-CARBOXYVINYLTRANSFERASE"/>
    <property type="match status" value="1"/>
</dbReference>
<keyword evidence="12" id="KW-0670">Pyruvate</keyword>
<keyword evidence="4 12" id="KW-0132">Cell division</keyword>
<sequence>MEALVPYKENESSYFRIAGGNQLKGEIKVQGAKNAVLPVLAGVVLNRGTSRIKNCPKILDVECMIKILKEVGCKVQWEGDVLIIDSKNINTSIIPEKYVREMRSSIILLGSILGRMKSVKISFPGGCSIGTRPIDLHLKALKKMNVEVVEKSGYIECKTSKIIGNKINLDYPSVGATENIMLAAVLSEGETYISNAAKEPEIIELQSFLNKMGGNIQGAGTDEIIIKGVSQLHDVEFTIMPDRIVAGTYLAAAAITNGEIHLKNTINQHFSSATSKLIEMGCYIREYSDSIYLRAPERLKAVDLIRTQPYPGFPTDMQSQFMSLLTNCDGTSVITETIFESRFKSVGELMKMGANIITEGRSAIIKGPTKLNGAEVFAKDLRGGAALIIAALSAEGVSIIKDVQHVLRGYEDVVGDLKSLGATMDLINIAGD</sequence>
<keyword evidence="15" id="KW-1185">Reference proteome</keyword>